<name>A0A660SH53_UNCW3</name>
<dbReference type="Gene3D" id="1.10.8.60">
    <property type="match status" value="1"/>
</dbReference>
<organism evidence="5 6">
    <name type="scientific">candidate division WOR-3 bacterium</name>
    <dbReference type="NCBI Taxonomy" id="2052148"/>
    <lineage>
        <taxon>Bacteria</taxon>
        <taxon>Bacteria division WOR-3</taxon>
    </lineage>
</organism>
<dbReference type="InterPro" id="IPR004491">
    <property type="entry name" value="HslU"/>
</dbReference>
<dbReference type="GO" id="GO:0016887">
    <property type="term" value="F:ATP hydrolysis activity"/>
    <property type="evidence" value="ECO:0007669"/>
    <property type="project" value="InterPro"/>
</dbReference>
<feature type="non-terminal residue" evidence="5">
    <location>
        <position position="1"/>
    </location>
</feature>
<reference evidence="5 6" key="1">
    <citation type="submission" date="2018-06" db="EMBL/GenBank/DDBJ databases">
        <title>Extensive metabolic versatility and redundancy in microbially diverse, dynamic hydrothermal sediments.</title>
        <authorList>
            <person name="Dombrowski N."/>
            <person name="Teske A."/>
            <person name="Baker B.J."/>
        </authorList>
    </citation>
    <scope>NUCLEOTIDE SEQUENCE [LARGE SCALE GENOMIC DNA]</scope>
    <source>
        <strain evidence="5">B36_G15</strain>
    </source>
</reference>
<dbReference type="InterPro" id="IPR019489">
    <property type="entry name" value="Clp_ATPase_C"/>
</dbReference>
<evidence type="ECO:0000313" key="5">
    <source>
        <dbReference type="EMBL" id="RKX70139.1"/>
    </source>
</evidence>
<dbReference type="Proteomes" id="UP000268469">
    <property type="component" value="Unassembled WGS sequence"/>
</dbReference>
<sequence length="352" mass="39999">IKVEASKFTEVGYVGRDVESMIRDLVALSVNTIKQRQADGVVNRARELAEERLLDLLLPTKEAKPETRQKLQEMLKAGKLKDRMVEIETQRQFYPFIEVFTPAGMEELSLGLEEIFGRRTRKRKVRIDEALELLTQQETQKLIDVDAAVAEGKRRAETSGIIFIDEIDKIVSTGDKVGPDVSREGVQRDLLPIVEGGSVMTKYGIVRTDHILFIAAGAFHNCRPSDLIPELQGRFPIRVELKPLTEKDFRRILVEPENSLVKQYQALFSAEGVELEFTPQAIDEIARIAFQVNELTEDIGARRLQTVMSSLLEEYLFEIPKEGMSRVVIDAEYVIKKLSPLIKDVDISRYIL</sequence>
<dbReference type="NCBIfam" id="NF003544">
    <property type="entry name" value="PRK05201.1"/>
    <property type="match status" value="1"/>
</dbReference>
<dbReference type="PANTHER" id="PTHR48102:SF3">
    <property type="entry name" value="ATP-DEPENDENT PROTEASE ATPASE SUBUNIT HSLU"/>
    <property type="match status" value="1"/>
</dbReference>
<keyword evidence="2" id="KW-0067">ATP-binding</keyword>
<protein>
    <submittedName>
        <fullName evidence="5">HslU--HslV peptidase ATPase subunit</fullName>
    </submittedName>
</protein>
<dbReference type="EMBL" id="QNBE01000050">
    <property type="protein sequence ID" value="RKX70139.1"/>
    <property type="molecule type" value="Genomic_DNA"/>
</dbReference>
<feature type="domain" description="Clp ATPase C-terminal" evidence="4">
    <location>
        <begin position="244"/>
        <end position="340"/>
    </location>
</feature>
<evidence type="ECO:0000256" key="2">
    <source>
        <dbReference type="ARBA" id="ARBA00022840"/>
    </source>
</evidence>
<dbReference type="InterPro" id="IPR050052">
    <property type="entry name" value="ATP-dep_Clp_protease_ClpX"/>
</dbReference>
<dbReference type="InterPro" id="IPR027417">
    <property type="entry name" value="P-loop_NTPase"/>
</dbReference>
<evidence type="ECO:0000313" key="6">
    <source>
        <dbReference type="Proteomes" id="UP000268469"/>
    </source>
</evidence>
<dbReference type="GO" id="GO:0005524">
    <property type="term" value="F:ATP binding"/>
    <property type="evidence" value="ECO:0007669"/>
    <property type="project" value="UniProtKB-KW"/>
</dbReference>
<dbReference type="SMART" id="SM01086">
    <property type="entry name" value="ClpB_D2-small"/>
    <property type="match status" value="1"/>
</dbReference>
<dbReference type="GO" id="GO:0009376">
    <property type="term" value="C:HslUV protease complex"/>
    <property type="evidence" value="ECO:0007669"/>
    <property type="project" value="InterPro"/>
</dbReference>
<dbReference type="GO" id="GO:0051603">
    <property type="term" value="P:proteolysis involved in protein catabolic process"/>
    <property type="evidence" value="ECO:0007669"/>
    <property type="project" value="TreeGrafter"/>
</dbReference>
<dbReference type="SUPFAM" id="SSF52540">
    <property type="entry name" value="P-loop containing nucleoside triphosphate hydrolases"/>
    <property type="match status" value="1"/>
</dbReference>
<dbReference type="NCBIfam" id="TIGR00390">
    <property type="entry name" value="hslU"/>
    <property type="match status" value="1"/>
</dbReference>
<dbReference type="Pfam" id="PF07724">
    <property type="entry name" value="AAA_2"/>
    <property type="match status" value="1"/>
</dbReference>
<evidence type="ECO:0000256" key="3">
    <source>
        <dbReference type="ARBA" id="ARBA00023186"/>
    </source>
</evidence>
<dbReference type="Gene3D" id="3.40.50.300">
    <property type="entry name" value="P-loop containing nucleotide triphosphate hydrolases"/>
    <property type="match status" value="1"/>
</dbReference>
<proteinExistence type="predicted"/>
<evidence type="ECO:0000256" key="1">
    <source>
        <dbReference type="ARBA" id="ARBA00022741"/>
    </source>
</evidence>
<dbReference type="AlphaFoldDB" id="A0A660SH53"/>
<keyword evidence="3" id="KW-0143">Chaperone</keyword>
<evidence type="ECO:0000259" key="4">
    <source>
        <dbReference type="SMART" id="SM01086"/>
    </source>
</evidence>
<dbReference type="GO" id="GO:0008233">
    <property type="term" value="F:peptidase activity"/>
    <property type="evidence" value="ECO:0007669"/>
    <property type="project" value="InterPro"/>
</dbReference>
<dbReference type="PANTHER" id="PTHR48102">
    <property type="entry name" value="ATP-DEPENDENT CLP PROTEASE ATP-BINDING SUBUNIT CLPX-LIKE, MITOCHONDRIAL-RELATED"/>
    <property type="match status" value="1"/>
</dbReference>
<comment type="caution">
    <text evidence="5">The sequence shown here is derived from an EMBL/GenBank/DDBJ whole genome shotgun (WGS) entry which is preliminary data.</text>
</comment>
<dbReference type="Pfam" id="PF10431">
    <property type="entry name" value="ClpB_D2-small"/>
    <property type="match status" value="1"/>
</dbReference>
<gene>
    <name evidence="5" type="primary">hslU</name>
    <name evidence="5" type="ORF">DRP53_06060</name>
</gene>
<dbReference type="InterPro" id="IPR003959">
    <property type="entry name" value="ATPase_AAA_core"/>
</dbReference>
<accession>A0A660SH53</accession>
<keyword evidence="1" id="KW-0547">Nucleotide-binding</keyword>